<dbReference type="Gene3D" id="1.10.3720.10">
    <property type="entry name" value="MetI-like"/>
    <property type="match status" value="1"/>
</dbReference>
<evidence type="ECO:0000256" key="2">
    <source>
        <dbReference type="ARBA" id="ARBA00022448"/>
    </source>
</evidence>
<dbReference type="InterPro" id="IPR035906">
    <property type="entry name" value="MetI-like_sf"/>
</dbReference>
<sequence>MPNKSLFARLGYILLGALLLHLLWATLSLVMQKALLPTPWAVYTHMPTAWQEGMAGHLTASLGRIGVGLALALLIALIIALAMHRYRHFGKVFNAFIYFSYPIPKLALLPIVMLLGGLGEGTKIIMILLIVLFQLIVSLRDALAAIPKDNYIVMHSLGASTPAMLRHLLLPALVPALLSALRIAIGTAVSVLFVTETYGTSRGMGYYIVNAWMRVDYLDMYAGIAFLGATGFLLFVLTDCAEYLLAPWRRAQ</sequence>
<reference evidence="9 10" key="1">
    <citation type="submission" date="2009-04" db="EMBL/GenBank/DDBJ databases">
        <authorList>
            <person name="Sebastian Y."/>
            <person name="Madupu R."/>
            <person name="Durkin A.S."/>
            <person name="Torralba M."/>
            <person name="Methe B."/>
            <person name="Sutton G.G."/>
            <person name="Strausberg R.L."/>
            <person name="Nelson K.E."/>
        </authorList>
    </citation>
    <scope>NUCLEOTIDE SEQUENCE [LARGE SCALE GENOMIC DNA]</scope>
    <source>
        <strain evidence="10">ATCC 35406 / BCRC 14492 / JCM 8526 / NCTC 13058 / HG 370</strain>
    </source>
</reference>
<feature type="transmembrane region" description="Helical" evidence="7">
    <location>
        <begin position="220"/>
        <end position="245"/>
    </location>
</feature>
<comment type="subcellular location">
    <subcellularLocation>
        <location evidence="1 7">Cell membrane</location>
        <topology evidence="1 7">Multi-pass membrane protein</topology>
    </subcellularLocation>
</comment>
<evidence type="ECO:0000256" key="7">
    <source>
        <dbReference type="RuleBase" id="RU363032"/>
    </source>
</evidence>
<dbReference type="Pfam" id="PF00528">
    <property type="entry name" value="BPD_transp_1"/>
    <property type="match status" value="1"/>
</dbReference>
<dbReference type="GO" id="GO:0055085">
    <property type="term" value="P:transmembrane transport"/>
    <property type="evidence" value="ECO:0007669"/>
    <property type="project" value="InterPro"/>
</dbReference>
<dbReference type="STRING" id="553175.POREN0001_1180"/>
<evidence type="ECO:0000256" key="6">
    <source>
        <dbReference type="ARBA" id="ARBA00023136"/>
    </source>
</evidence>
<evidence type="ECO:0000256" key="1">
    <source>
        <dbReference type="ARBA" id="ARBA00004651"/>
    </source>
</evidence>
<dbReference type="SUPFAM" id="SSF161098">
    <property type="entry name" value="MetI-like"/>
    <property type="match status" value="1"/>
</dbReference>
<comment type="caution">
    <text evidence="9">The sequence shown here is derived from an EMBL/GenBank/DDBJ whole genome shotgun (WGS) entry which is preliminary data.</text>
</comment>
<dbReference type="RefSeq" id="WP_004332224.1">
    <property type="nucleotide sequence ID" value="NZ_ACNN01000005.1"/>
</dbReference>
<dbReference type="PANTHER" id="PTHR30151">
    <property type="entry name" value="ALKANE SULFONATE ABC TRANSPORTER-RELATED, MEMBRANE SUBUNIT"/>
    <property type="match status" value="1"/>
</dbReference>
<feature type="transmembrane region" description="Helical" evidence="7">
    <location>
        <begin position="168"/>
        <end position="194"/>
    </location>
</feature>
<comment type="similarity">
    <text evidence="7">Belongs to the binding-protein-dependent transport system permease family.</text>
</comment>
<dbReference type="GO" id="GO:0005886">
    <property type="term" value="C:plasma membrane"/>
    <property type="evidence" value="ECO:0007669"/>
    <property type="project" value="UniProtKB-SubCell"/>
</dbReference>
<dbReference type="PROSITE" id="PS50928">
    <property type="entry name" value="ABC_TM1"/>
    <property type="match status" value="1"/>
</dbReference>
<dbReference type="Proteomes" id="UP000004295">
    <property type="component" value="Unassembled WGS sequence"/>
</dbReference>
<evidence type="ECO:0000259" key="8">
    <source>
        <dbReference type="PROSITE" id="PS50928"/>
    </source>
</evidence>
<evidence type="ECO:0000256" key="3">
    <source>
        <dbReference type="ARBA" id="ARBA00022475"/>
    </source>
</evidence>
<protein>
    <submittedName>
        <fullName evidence="9">ABC transporter, permease protein</fullName>
    </submittedName>
</protein>
<keyword evidence="5 7" id="KW-1133">Transmembrane helix</keyword>
<dbReference type="InterPro" id="IPR000515">
    <property type="entry name" value="MetI-like"/>
</dbReference>
<feature type="transmembrane region" description="Helical" evidence="7">
    <location>
        <begin position="62"/>
        <end position="83"/>
    </location>
</feature>
<name>C3J7T9_POREA</name>
<keyword evidence="2 7" id="KW-0813">Transport</keyword>
<feature type="domain" description="ABC transmembrane type-1" evidence="8">
    <location>
        <begin position="58"/>
        <end position="245"/>
    </location>
</feature>
<feature type="transmembrane region" description="Helical" evidence="7">
    <location>
        <begin position="95"/>
        <end position="118"/>
    </location>
</feature>
<keyword evidence="3" id="KW-1003">Cell membrane</keyword>
<dbReference type="EMBL" id="ACNN01000005">
    <property type="protein sequence ID" value="EEN83756.1"/>
    <property type="molecule type" value="Genomic_DNA"/>
</dbReference>
<dbReference type="eggNOG" id="COG0600">
    <property type="taxonomic scope" value="Bacteria"/>
</dbReference>
<feature type="transmembrane region" description="Helical" evidence="7">
    <location>
        <begin position="124"/>
        <end position="147"/>
    </location>
</feature>
<dbReference type="GeneID" id="93365502"/>
<dbReference type="PANTHER" id="PTHR30151:SF0">
    <property type="entry name" value="ABC TRANSPORTER PERMEASE PROTEIN MJ0413-RELATED"/>
    <property type="match status" value="1"/>
</dbReference>
<accession>C3J7T9</accession>
<evidence type="ECO:0000256" key="4">
    <source>
        <dbReference type="ARBA" id="ARBA00022692"/>
    </source>
</evidence>
<evidence type="ECO:0000256" key="5">
    <source>
        <dbReference type="ARBA" id="ARBA00022989"/>
    </source>
</evidence>
<evidence type="ECO:0000313" key="10">
    <source>
        <dbReference type="Proteomes" id="UP000004295"/>
    </source>
</evidence>
<gene>
    <name evidence="9" type="ORF">POREN0001_1180</name>
</gene>
<feature type="transmembrane region" description="Helical" evidence="7">
    <location>
        <begin position="12"/>
        <end position="31"/>
    </location>
</feature>
<evidence type="ECO:0000313" key="9">
    <source>
        <dbReference type="EMBL" id="EEN83756.1"/>
    </source>
</evidence>
<keyword evidence="6 7" id="KW-0472">Membrane</keyword>
<keyword evidence="4 7" id="KW-0812">Transmembrane</keyword>
<proteinExistence type="inferred from homology"/>
<keyword evidence="10" id="KW-1185">Reference proteome</keyword>
<organism evidence="9 10">
    <name type="scientific">Porphyromonas endodontalis (strain ATCC 35406 / DSM 24491 / JCM 8526 / CCUG 16442 / BCRC 14492 / NCTC 13058 / HG 370)</name>
    <name type="common">Bacteroides endodontalis</name>
    <dbReference type="NCBI Taxonomy" id="553175"/>
    <lineage>
        <taxon>Bacteria</taxon>
        <taxon>Pseudomonadati</taxon>
        <taxon>Bacteroidota</taxon>
        <taxon>Bacteroidia</taxon>
        <taxon>Bacteroidales</taxon>
        <taxon>Porphyromonadaceae</taxon>
        <taxon>Porphyromonas</taxon>
    </lineage>
</organism>
<dbReference type="AlphaFoldDB" id="C3J7T9"/>